<dbReference type="InterPro" id="IPR043788">
    <property type="entry name" value="DUF5730"/>
</dbReference>
<dbReference type="EMBL" id="JAKROA010000001">
    <property type="protein sequence ID" value="KAL5112065.1"/>
    <property type="molecule type" value="Genomic_DNA"/>
</dbReference>
<reference evidence="3 4" key="1">
    <citation type="journal article" date="2022" name="Front. Cell. Infect. Microbiol.">
        <title>The Genomes of Two Strains of Taenia crassiceps the Animal Model for the Study of Human Cysticercosis.</title>
        <authorList>
            <person name="Bobes R.J."/>
            <person name="Estrada K."/>
            <person name="Rios-Valencia D.G."/>
            <person name="Calderon-Gallegos A."/>
            <person name="de la Torre P."/>
            <person name="Carrero J.C."/>
            <person name="Sanchez-Flores A."/>
            <person name="Laclette J.P."/>
        </authorList>
    </citation>
    <scope>NUCLEOTIDE SEQUENCE [LARGE SCALE GENOMIC DNA]</scope>
    <source>
        <strain evidence="3">WFUcys</strain>
    </source>
</reference>
<sequence>MDQRTSSLPLIIAVISGAALLGMTLFTVIAVYRHRLPRCLRLALAGVCLVGTTGLSAFLLCYYGLFTRNLVLAPGDQLLLAPHADADIDSSLLQLLCHSLRVSSDKPGLTVWTAAVSPNRVTGRIYTLLLPLLQHPPTVIPLRLSSGDRLTVNSVPKDTQMAIYAHDRNWREWERAGLQQEAHETCCAWWQLRLLQPTTSVKLETSGLHHLVLRGPPAEVQSVAKISVNRSSFEAAVCDPVVCDAMHVNSCRVNTFERPSILEVRITGGSEIEFNSLQIWVSCEYKGWAITLLASVVPFGSLTIICLVAWCRKHHRFNGTRMGATSPVYATPRDQSARTACVKHEVDFV</sequence>
<organism evidence="3 4">
    <name type="scientific">Taenia crassiceps</name>
    <dbReference type="NCBI Taxonomy" id="6207"/>
    <lineage>
        <taxon>Eukaryota</taxon>
        <taxon>Metazoa</taxon>
        <taxon>Spiralia</taxon>
        <taxon>Lophotrochozoa</taxon>
        <taxon>Platyhelminthes</taxon>
        <taxon>Cestoda</taxon>
        <taxon>Eucestoda</taxon>
        <taxon>Cyclophyllidea</taxon>
        <taxon>Taeniidae</taxon>
        <taxon>Taenia</taxon>
    </lineage>
</organism>
<accession>A0ABR4QRB3</accession>
<dbReference type="Pfam" id="PF19001">
    <property type="entry name" value="DUF5730"/>
    <property type="match status" value="1"/>
</dbReference>
<gene>
    <name evidence="3" type="ORF">TcWFU_004994</name>
</gene>
<feature type="transmembrane region" description="Helical" evidence="1">
    <location>
        <begin position="6"/>
        <end position="32"/>
    </location>
</feature>
<proteinExistence type="predicted"/>
<keyword evidence="1" id="KW-0812">Transmembrane</keyword>
<evidence type="ECO:0000313" key="3">
    <source>
        <dbReference type="EMBL" id="KAL5112065.1"/>
    </source>
</evidence>
<protein>
    <recommendedName>
        <fullName evidence="2">DUF5730 domain-containing protein</fullName>
    </recommendedName>
</protein>
<feature type="transmembrane region" description="Helical" evidence="1">
    <location>
        <begin position="44"/>
        <end position="65"/>
    </location>
</feature>
<name>A0ABR4QRB3_9CEST</name>
<evidence type="ECO:0000259" key="2">
    <source>
        <dbReference type="Pfam" id="PF19001"/>
    </source>
</evidence>
<comment type="caution">
    <text evidence="3">The sequence shown here is derived from an EMBL/GenBank/DDBJ whole genome shotgun (WGS) entry which is preliminary data.</text>
</comment>
<keyword evidence="4" id="KW-1185">Reference proteome</keyword>
<evidence type="ECO:0000256" key="1">
    <source>
        <dbReference type="SAM" id="Phobius"/>
    </source>
</evidence>
<feature type="domain" description="DUF5730" evidence="2">
    <location>
        <begin position="34"/>
        <end position="215"/>
    </location>
</feature>
<keyword evidence="1" id="KW-1133">Transmembrane helix</keyword>
<feature type="transmembrane region" description="Helical" evidence="1">
    <location>
        <begin position="288"/>
        <end position="311"/>
    </location>
</feature>
<evidence type="ECO:0000313" key="4">
    <source>
        <dbReference type="Proteomes" id="UP001651158"/>
    </source>
</evidence>
<dbReference type="Proteomes" id="UP001651158">
    <property type="component" value="Unassembled WGS sequence"/>
</dbReference>
<keyword evidence="1" id="KW-0472">Membrane</keyword>